<gene>
    <name evidence="3" type="ORF">ACFQ03_03135</name>
</gene>
<feature type="transmembrane region" description="Helical" evidence="1">
    <location>
        <begin position="166"/>
        <end position="186"/>
    </location>
</feature>
<accession>A0ABW3D6H9</accession>
<dbReference type="RefSeq" id="WP_186328469.1">
    <property type="nucleotide sequence ID" value="NZ_JBHTIU010000008.1"/>
</dbReference>
<feature type="transmembrane region" description="Helical" evidence="1">
    <location>
        <begin position="21"/>
        <end position="40"/>
    </location>
</feature>
<keyword evidence="4" id="KW-1185">Reference proteome</keyword>
<dbReference type="Pfam" id="PF01569">
    <property type="entry name" value="PAP2"/>
    <property type="match status" value="1"/>
</dbReference>
<feature type="transmembrane region" description="Helical" evidence="1">
    <location>
        <begin position="94"/>
        <end position="112"/>
    </location>
</feature>
<organism evidence="3 4">
    <name type="scientific">Paenibacillus residui</name>
    <dbReference type="NCBI Taxonomy" id="629724"/>
    <lineage>
        <taxon>Bacteria</taxon>
        <taxon>Bacillati</taxon>
        <taxon>Bacillota</taxon>
        <taxon>Bacilli</taxon>
        <taxon>Bacillales</taxon>
        <taxon>Paenibacillaceae</taxon>
        <taxon>Paenibacillus</taxon>
    </lineage>
</organism>
<keyword evidence="1" id="KW-0472">Membrane</keyword>
<feature type="transmembrane region" description="Helical" evidence="1">
    <location>
        <begin position="192"/>
        <end position="212"/>
    </location>
</feature>
<evidence type="ECO:0000313" key="3">
    <source>
        <dbReference type="EMBL" id="MFD0868131.1"/>
    </source>
</evidence>
<feature type="domain" description="Phosphatidic acid phosphatase type 2/haloperoxidase" evidence="2">
    <location>
        <begin position="98"/>
        <end position="210"/>
    </location>
</feature>
<evidence type="ECO:0000256" key="1">
    <source>
        <dbReference type="SAM" id="Phobius"/>
    </source>
</evidence>
<keyword evidence="1" id="KW-1133">Transmembrane helix</keyword>
<dbReference type="Proteomes" id="UP001597120">
    <property type="component" value="Unassembled WGS sequence"/>
</dbReference>
<feature type="transmembrane region" description="Helical" evidence="1">
    <location>
        <begin position="132"/>
        <end position="154"/>
    </location>
</feature>
<dbReference type="SUPFAM" id="SSF48317">
    <property type="entry name" value="Acid phosphatase/Vanadium-dependent haloperoxidase"/>
    <property type="match status" value="1"/>
</dbReference>
<dbReference type="InterPro" id="IPR036938">
    <property type="entry name" value="PAP2/HPO_sf"/>
</dbReference>
<dbReference type="InterPro" id="IPR000326">
    <property type="entry name" value="PAP2/HPO"/>
</dbReference>
<keyword evidence="1" id="KW-0812">Transmembrane</keyword>
<name>A0ABW3D6H9_9BACL</name>
<dbReference type="CDD" id="cd03386">
    <property type="entry name" value="PAP2_Aur1_like"/>
    <property type="match status" value="1"/>
</dbReference>
<dbReference type="EMBL" id="JBHTIU010000008">
    <property type="protein sequence ID" value="MFD0868131.1"/>
    <property type="molecule type" value="Genomic_DNA"/>
</dbReference>
<reference evidence="4" key="1">
    <citation type="journal article" date="2019" name="Int. J. Syst. Evol. Microbiol.">
        <title>The Global Catalogue of Microorganisms (GCM) 10K type strain sequencing project: providing services to taxonomists for standard genome sequencing and annotation.</title>
        <authorList>
            <consortium name="The Broad Institute Genomics Platform"/>
            <consortium name="The Broad Institute Genome Sequencing Center for Infectious Disease"/>
            <person name="Wu L."/>
            <person name="Ma J."/>
        </authorList>
    </citation>
    <scope>NUCLEOTIDE SEQUENCE [LARGE SCALE GENOMIC DNA]</scope>
    <source>
        <strain evidence="4">CCUG 57263</strain>
    </source>
</reference>
<protein>
    <submittedName>
        <fullName evidence="3">Phosphatase PAP2 family protein</fullName>
    </submittedName>
</protein>
<evidence type="ECO:0000313" key="4">
    <source>
        <dbReference type="Proteomes" id="UP001597120"/>
    </source>
</evidence>
<proteinExistence type="predicted"/>
<feature type="transmembrane region" description="Helical" evidence="1">
    <location>
        <begin position="60"/>
        <end position="82"/>
    </location>
</feature>
<sequence length="237" mass="27319">MQLPLERPSARRQQGWLRSNFKPLLLLLTIPLLNIVYPLLNHPGRGVTYLTTALDHRIPFLKIFVLPYIAWYAFIIFVLVLLCAKDRMTYFRTLGSFHIGLIVCYIIFYFYQTAAPRPELTGDDWLTALVRFIYWSDQPFNCLPSIHVLTSYLVMRGLLASSIRGFGLRLFTIVTAVLIILSTLFIKQHVILDVFAGILLGELAFVLSQAIIQQVLNGRSKHVWQKKQYSLSTMKKK</sequence>
<evidence type="ECO:0000259" key="2">
    <source>
        <dbReference type="Pfam" id="PF01569"/>
    </source>
</evidence>
<comment type="caution">
    <text evidence="3">The sequence shown here is derived from an EMBL/GenBank/DDBJ whole genome shotgun (WGS) entry which is preliminary data.</text>
</comment>